<organism evidence="5 6">
    <name type="scientific">Rhamnella rubrinervis</name>
    <dbReference type="NCBI Taxonomy" id="2594499"/>
    <lineage>
        <taxon>Eukaryota</taxon>
        <taxon>Viridiplantae</taxon>
        <taxon>Streptophyta</taxon>
        <taxon>Embryophyta</taxon>
        <taxon>Tracheophyta</taxon>
        <taxon>Spermatophyta</taxon>
        <taxon>Magnoliopsida</taxon>
        <taxon>eudicotyledons</taxon>
        <taxon>Gunneridae</taxon>
        <taxon>Pentapetalae</taxon>
        <taxon>rosids</taxon>
        <taxon>fabids</taxon>
        <taxon>Rosales</taxon>
        <taxon>Rhamnaceae</taxon>
        <taxon>rhamnoid group</taxon>
        <taxon>Rhamneae</taxon>
        <taxon>Rhamnella</taxon>
    </lineage>
</organism>
<dbReference type="SUPFAM" id="SSF51905">
    <property type="entry name" value="FAD/NAD(P)-binding domain"/>
    <property type="match status" value="1"/>
</dbReference>
<proteinExistence type="inferred from homology"/>
<dbReference type="AlphaFoldDB" id="A0A8K0DP46"/>
<comment type="similarity">
    <text evidence="3">Belongs to the 3-hydroxybenzoate 6-hydroxylase family.</text>
</comment>
<dbReference type="Pfam" id="PF01494">
    <property type="entry name" value="FAD_binding_3"/>
    <property type="match status" value="1"/>
</dbReference>
<dbReference type="InterPro" id="IPR044560">
    <property type="entry name" value="MOase"/>
</dbReference>
<evidence type="ECO:0000259" key="4">
    <source>
        <dbReference type="Pfam" id="PF01494"/>
    </source>
</evidence>
<dbReference type="GO" id="GO:0004497">
    <property type="term" value="F:monooxygenase activity"/>
    <property type="evidence" value="ECO:0007669"/>
    <property type="project" value="UniProtKB-KW"/>
</dbReference>
<dbReference type="EMBL" id="VOIH02000010">
    <property type="protein sequence ID" value="KAF3434762.1"/>
    <property type="molecule type" value="Genomic_DNA"/>
</dbReference>
<evidence type="ECO:0000256" key="3">
    <source>
        <dbReference type="ARBA" id="ARBA00024018"/>
    </source>
</evidence>
<dbReference type="InterPro" id="IPR036188">
    <property type="entry name" value="FAD/NAD-bd_sf"/>
</dbReference>
<dbReference type="Proteomes" id="UP000796880">
    <property type="component" value="Unassembled WGS sequence"/>
</dbReference>
<dbReference type="PANTHER" id="PTHR45934">
    <property type="entry name" value="FAD/NAD(P)-BINDING OXIDOREDUCTASE FAMILY PROTEIN"/>
    <property type="match status" value="1"/>
</dbReference>
<dbReference type="GO" id="GO:0071949">
    <property type="term" value="F:FAD binding"/>
    <property type="evidence" value="ECO:0007669"/>
    <property type="project" value="InterPro"/>
</dbReference>
<name>A0A8K0DP46_9ROSA</name>
<comment type="caution">
    <text evidence="5">The sequence shown here is derived from an EMBL/GenBank/DDBJ whole genome shotgun (WGS) entry which is preliminary data.</text>
</comment>
<accession>A0A8K0DP46</accession>
<sequence>MKLRDRDHEVLCNKESFVESLSKELPSGTIRYSSKVVSFEESAGFYKLVHLADGTILRTKVLIGCDGVNSIVSKWLGFKKPKFTGRYALRGSAFFNTIHGFEPKFMQFFGERVRSGLLPCDNNTAYWFFTWTPSSQDQKELVENPAKMKHELDGLLASPLRYRPPWEILWGHISKGNVCVAGDALHPMTPDIGQGGCAALEDGVVLARCLGEAISGAKDKPDVEGKEECQRIEMGLKKYAKERRWRSFELIATSHIVGIIQQSGGRLMTSMRDKFFAVFLAGLLLKMVDFDCGSLSVS</sequence>
<dbReference type="PRINTS" id="PR00420">
    <property type="entry name" value="RNGMNOXGNASE"/>
</dbReference>
<evidence type="ECO:0000256" key="1">
    <source>
        <dbReference type="ARBA" id="ARBA00023002"/>
    </source>
</evidence>
<reference evidence="5" key="1">
    <citation type="submission" date="2020-03" db="EMBL/GenBank/DDBJ databases">
        <title>A high-quality chromosome-level genome assembly of a woody plant with both climbing and erect habits, Rhamnella rubrinervis.</title>
        <authorList>
            <person name="Lu Z."/>
            <person name="Yang Y."/>
            <person name="Zhu X."/>
            <person name="Sun Y."/>
        </authorList>
    </citation>
    <scope>NUCLEOTIDE SEQUENCE</scope>
    <source>
        <strain evidence="5">BYM</strain>
        <tissue evidence="5">Leaf</tissue>
    </source>
</reference>
<dbReference type="PANTHER" id="PTHR45934:SF20">
    <property type="entry name" value="MONOOXYGENASE 2-RELATED"/>
    <property type="match status" value="1"/>
</dbReference>
<keyword evidence="2" id="KW-0503">Monooxygenase</keyword>
<evidence type="ECO:0000313" key="5">
    <source>
        <dbReference type="EMBL" id="KAF3434762.1"/>
    </source>
</evidence>
<protein>
    <recommendedName>
        <fullName evidence="4">FAD-binding domain-containing protein</fullName>
    </recommendedName>
</protein>
<evidence type="ECO:0000256" key="2">
    <source>
        <dbReference type="ARBA" id="ARBA00023033"/>
    </source>
</evidence>
<keyword evidence="6" id="KW-1185">Reference proteome</keyword>
<keyword evidence="1" id="KW-0560">Oxidoreductase</keyword>
<gene>
    <name evidence="5" type="ORF">FNV43_RR21847</name>
</gene>
<dbReference type="InterPro" id="IPR002938">
    <property type="entry name" value="FAD-bd"/>
</dbReference>
<feature type="domain" description="FAD-binding" evidence="4">
    <location>
        <begin position="51"/>
        <end position="218"/>
    </location>
</feature>
<dbReference type="OrthoDB" id="655030at2759"/>
<evidence type="ECO:0000313" key="6">
    <source>
        <dbReference type="Proteomes" id="UP000796880"/>
    </source>
</evidence>
<dbReference type="Gene3D" id="3.50.50.60">
    <property type="entry name" value="FAD/NAD(P)-binding domain"/>
    <property type="match status" value="1"/>
</dbReference>